<dbReference type="Proteomes" id="UP001476583">
    <property type="component" value="Chromosome"/>
</dbReference>
<dbReference type="Pfam" id="PF25876">
    <property type="entry name" value="HH_MFP_RND"/>
    <property type="match status" value="1"/>
</dbReference>
<evidence type="ECO:0000313" key="15">
    <source>
        <dbReference type="Proteomes" id="UP001476583"/>
    </source>
</evidence>
<keyword evidence="10" id="KW-0812">Transmembrane</keyword>
<dbReference type="Pfam" id="PF25944">
    <property type="entry name" value="Beta-barrel_RND"/>
    <property type="match status" value="1"/>
</dbReference>
<keyword evidence="6 8" id="KW-0175">Coiled coil</keyword>
<evidence type="ECO:0000256" key="9">
    <source>
        <dbReference type="SAM" id="MobiDB-lite"/>
    </source>
</evidence>
<protein>
    <submittedName>
        <fullName evidence="14">Efflux RND transporter periplasmic adaptor subunit</fullName>
    </submittedName>
</protein>
<dbReference type="Gene3D" id="2.40.420.20">
    <property type="match status" value="1"/>
</dbReference>
<gene>
    <name evidence="14" type="ORF">WG219_04645</name>
</gene>
<dbReference type="InterPro" id="IPR058626">
    <property type="entry name" value="MdtA-like_b-barrel"/>
</dbReference>
<name>A0ABZ2RIC2_ECTME</name>
<evidence type="ECO:0000259" key="12">
    <source>
        <dbReference type="Pfam" id="PF25917"/>
    </source>
</evidence>
<evidence type="ECO:0000256" key="4">
    <source>
        <dbReference type="ARBA" id="ARBA00022475"/>
    </source>
</evidence>
<keyword evidence="10" id="KW-1133">Transmembrane helix</keyword>
<dbReference type="EMBL" id="CP148074">
    <property type="protein sequence ID" value="WXL26775.1"/>
    <property type="molecule type" value="Genomic_DNA"/>
</dbReference>
<dbReference type="InterPro" id="IPR006143">
    <property type="entry name" value="RND_pump_MFP"/>
</dbReference>
<evidence type="ECO:0000256" key="2">
    <source>
        <dbReference type="ARBA" id="ARBA00004635"/>
    </source>
</evidence>
<dbReference type="Pfam" id="PF25917">
    <property type="entry name" value="BSH_RND"/>
    <property type="match status" value="1"/>
</dbReference>
<dbReference type="SUPFAM" id="SSF111369">
    <property type="entry name" value="HlyD-like secretion proteins"/>
    <property type="match status" value="1"/>
</dbReference>
<keyword evidence="15" id="KW-1185">Reference proteome</keyword>
<feature type="domain" description="Multidrug resistance protein MdtA-like alpha-helical hairpin" evidence="11">
    <location>
        <begin position="127"/>
        <end position="204"/>
    </location>
</feature>
<evidence type="ECO:0000313" key="14">
    <source>
        <dbReference type="EMBL" id="WXL26775.1"/>
    </source>
</evidence>
<dbReference type="Gene3D" id="6.10.140.1990">
    <property type="match status" value="1"/>
</dbReference>
<feature type="region of interest" description="Disordered" evidence="9">
    <location>
        <begin position="387"/>
        <end position="419"/>
    </location>
</feature>
<evidence type="ECO:0000259" key="13">
    <source>
        <dbReference type="Pfam" id="PF25944"/>
    </source>
</evidence>
<reference evidence="14 15" key="1">
    <citation type="submission" date="2024-03" db="EMBL/GenBank/DDBJ databases">
        <title>Complete genome of BD2.</title>
        <authorList>
            <person name="Cao G."/>
        </authorList>
    </citation>
    <scope>NUCLEOTIDE SEQUENCE [LARGE SCALE GENOMIC DNA]</scope>
    <source>
        <strain evidence="14 15">BD2</strain>
    </source>
</reference>
<dbReference type="Gene3D" id="2.40.30.170">
    <property type="match status" value="1"/>
</dbReference>
<dbReference type="Gene3D" id="2.40.50.100">
    <property type="match status" value="1"/>
</dbReference>
<sequence>MAIIVETPLNQLDAVAMSLRSNLFSPRSLLIAVALVAATGAGWWFMKDDANAAAKAPLITATKGNIEDTTTALGTLQPLDYVDVGAQVSGQLMKLHVALGDEVKQGQLLAEIDPRLMQAKVVATQAQLTNQRAQLKQTQAQLELAQIQLKRQQALFAEKATSQELLQTAQADVKVKSAQIEALQAQIAQTEAGLEEDRTNLEYTKIFAPMDGTVVSQSAKQGQTLNANQQAPVIVQIANLSRMTVDTQVSEADISKLKEGMPVYFTTLGSEQRWEATLRQILPTPTVTNNVVLYNAQFDVDNPERKLMTQMSAQVFFINAKADNVLTIPVSALQNRRGRPLPDGATVYRLQVMEKGKPVERMVKIGLRDRVNAQVLEGIVEGEQLAATQPAMAPRPAGAEGQGAGGGRRMGPPGGGPRF</sequence>
<organism evidence="14 15">
    <name type="scientific">Ectopseudomonas mendocina</name>
    <name type="common">Pseudomonas mendocina</name>
    <dbReference type="NCBI Taxonomy" id="300"/>
    <lineage>
        <taxon>Bacteria</taxon>
        <taxon>Pseudomonadati</taxon>
        <taxon>Pseudomonadota</taxon>
        <taxon>Gammaproteobacteria</taxon>
        <taxon>Pseudomonadales</taxon>
        <taxon>Pseudomonadaceae</taxon>
        <taxon>Ectopseudomonas</taxon>
    </lineage>
</organism>
<dbReference type="InterPro" id="IPR058625">
    <property type="entry name" value="MdtA-like_BSH"/>
</dbReference>
<keyword evidence="7 10" id="KW-0472">Membrane</keyword>
<dbReference type="InterPro" id="IPR030190">
    <property type="entry name" value="MacA_alpha-hairpin_sf"/>
</dbReference>
<keyword evidence="5" id="KW-0997">Cell inner membrane</keyword>
<evidence type="ECO:0000256" key="8">
    <source>
        <dbReference type="SAM" id="Coils"/>
    </source>
</evidence>
<comment type="subcellular location">
    <subcellularLocation>
        <location evidence="1">Cell inner membrane</location>
    </subcellularLocation>
    <subcellularLocation>
        <location evidence="2">Membrane</location>
        <topology evidence="2">Lipid-anchor</topology>
    </subcellularLocation>
</comment>
<keyword evidence="4" id="KW-1003">Cell membrane</keyword>
<dbReference type="PANTHER" id="PTHR30469:SF33">
    <property type="entry name" value="SLR1207 PROTEIN"/>
    <property type="match status" value="1"/>
</dbReference>
<evidence type="ECO:0000256" key="3">
    <source>
        <dbReference type="ARBA" id="ARBA00009477"/>
    </source>
</evidence>
<comment type="similarity">
    <text evidence="3">Belongs to the membrane fusion protein (MFP) (TC 8.A.1) family.</text>
</comment>
<feature type="transmembrane region" description="Helical" evidence="10">
    <location>
        <begin position="28"/>
        <end position="46"/>
    </location>
</feature>
<feature type="domain" description="Multidrug resistance protein MdtA-like barrel-sandwich hybrid" evidence="12">
    <location>
        <begin position="82"/>
        <end position="235"/>
    </location>
</feature>
<evidence type="ECO:0000256" key="5">
    <source>
        <dbReference type="ARBA" id="ARBA00022519"/>
    </source>
</evidence>
<evidence type="ECO:0000256" key="1">
    <source>
        <dbReference type="ARBA" id="ARBA00004533"/>
    </source>
</evidence>
<evidence type="ECO:0000259" key="11">
    <source>
        <dbReference type="Pfam" id="PF25876"/>
    </source>
</evidence>
<feature type="domain" description="Multidrug resistance protein MdtA-like beta-barrel" evidence="13">
    <location>
        <begin position="243"/>
        <end position="315"/>
    </location>
</feature>
<accession>A0ABZ2RIC2</accession>
<proteinExistence type="inferred from homology"/>
<evidence type="ECO:0000256" key="7">
    <source>
        <dbReference type="ARBA" id="ARBA00023136"/>
    </source>
</evidence>
<dbReference type="NCBIfam" id="TIGR01730">
    <property type="entry name" value="RND_mfp"/>
    <property type="match status" value="1"/>
</dbReference>
<evidence type="ECO:0000256" key="6">
    <source>
        <dbReference type="ARBA" id="ARBA00023054"/>
    </source>
</evidence>
<dbReference type="InterPro" id="IPR058624">
    <property type="entry name" value="MdtA-like_HH"/>
</dbReference>
<dbReference type="PANTHER" id="PTHR30469">
    <property type="entry name" value="MULTIDRUG RESISTANCE PROTEIN MDTA"/>
    <property type="match status" value="1"/>
</dbReference>
<evidence type="ECO:0000256" key="10">
    <source>
        <dbReference type="SAM" id="Phobius"/>
    </source>
</evidence>
<feature type="compositionally biased region" description="Gly residues" evidence="9">
    <location>
        <begin position="400"/>
        <end position="419"/>
    </location>
</feature>
<feature type="coiled-coil region" evidence="8">
    <location>
        <begin position="121"/>
        <end position="200"/>
    </location>
</feature>